<evidence type="ECO:0000313" key="3">
    <source>
        <dbReference type="EMBL" id="PVY37202.1"/>
    </source>
</evidence>
<dbReference type="Pfam" id="PF13517">
    <property type="entry name" value="FG-GAP_3"/>
    <property type="match status" value="1"/>
</dbReference>
<dbReference type="InterPro" id="IPR013517">
    <property type="entry name" value="FG-GAP"/>
</dbReference>
<comment type="caution">
    <text evidence="3">The sequence shown here is derived from an EMBL/GenBank/DDBJ whole genome shotgun (WGS) entry which is preliminary data.</text>
</comment>
<dbReference type="RefSeq" id="WP_116885394.1">
    <property type="nucleotide sequence ID" value="NZ_CABMMC010000001.1"/>
</dbReference>
<protein>
    <submittedName>
        <fullName evidence="3">VCBS repeat protein</fullName>
    </submittedName>
</protein>
<dbReference type="Gene3D" id="2.130.10.130">
    <property type="entry name" value="Integrin alpha, N-terminal"/>
    <property type="match status" value="2"/>
</dbReference>
<dbReference type="InterPro" id="IPR028994">
    <property type="entry name" value="Integrin_alpha_N"/>
</dbReference>
<gene>
    <name evidence="3" type="ORF">C8D82_13240</name>
</gene>
<dbReference type="SUPFAM" id="SSF49899">
    <property type="entry name" value="Concanavalin A-like lectins/glucanases"/>
    <property type="match status" value="1"/>
</dbReference>
<dbReference type="Pfam" id="PF01839">
    <property type="entry name" value="FG-GAP"/>
    <property type="match status" value="1"/>
</dbReference>
<organism evidence="3 4">
    <name type="scientific">Victivallis vadensis</name>
    <dbReference type="NCBI Taxonomy" id="172901"/>
    <lineage>
        <taxon>Bacteria</taxon>
        <taxon>Pseudomonadati</taxon>
        <taxon>Lentisphaerota</taxon>
        <taxon>Lentisphaeria</taxon>
        <taxon>Victivallales</taxon>
        <taxon>Victivallaceae</taxon>
        <taxon>Victivallis</taxon>
    </lineage>
</organism>
<feature type="chain" id="PRO_5015763041" evidence="2">
    <location>
        <begin position="23"/>
        <end position="883"/>
    </location>
</feature>
<dbReference type="EMBL" id="QEKH01000032">
    <property type="protein sequence ID" value="PVY37202.1"/>
    <property type="molecule type" value="Genomic_DNA"/>
</dbReference>
<dbReference type="OrthoDB" id="9816589at2"/>
<name>A0A2U1ALB3_9BACT</name>
<dbReference type="Proteomes" id="UP000245959">
    <property type="component" value="Unassembled WGS sequence"/>
</dbReference>
<sequence length="883" mass="97007">MTIGFSRLIPALVLFGSLPLSGAVDLDFEKENTMLECRTGARERIVQLEKPLSGPFTLLIRLRLNAYPAEAFTATSPGGVASLYSADGRSALELRIRGSYAELYAHGDIRQGKAADGRLRLPLKHWFELGVVWNGSRMSLFVDGIETASNRCPAQAKPFTRLIAGRGMAPLRRLNGEIARVRLVEKALSREEMFADFNKNWGGSQIPWKHEKALPAYAQLKIADDAVEPITGPITQTAEVVPWSGPGTRDLLLSGQSDPTGHYFFGHQLKLHRNLNRTENGSPVFDSGEDIALSGREFKTILRKDGLFDLIAYGANTPLGGQLIYYRNSGKPGAPVFNAATPVTVGGKFYPGEIGNRSAAIWDIGDLDGDGVPDLVFSTQPHDAFLNSIPDRTPIWDGRSYRNSGPGRGYDITGNWLGRESIHYFFWARGQAAPDGLNFGKPQQIFYGTHHPETPLQVKALLFPSAPAVLNIGGERFLAIACDVDKLYCVRIKTGNGTIRAYDSHPLLASPEMPTNYIICSMRAADIDGDGREELIAGGNTGRITVYKGTKPGDFTEAAVLQQGGSLQAESLVTPARGDWNGDKYPDLITGDASGYLICWPGTADPLVYGTPRHLRENGNPVRHRAGLTGSIQGPAERQWGYLQPTLGDWDGDGRNDIITNDIKGELKLYRHAAADPYQVKSEFFTYRGQKLVTAMRSRPAIVPAKYNYANKNMPVLLFLDFNGYLSVAIPEKKGSAKIAEIVRLTDGSGKPLSVSGVNQLWGRAKFAITDWDGDGRWDILWGHLANAYREVWPKGTEQPRDATLCCFLNTGTNEKPHFGTLYALKKPDGNWYAFGNHNSSLFPTDLDGDGKEDLIVGAEDGKVYYLYRSQLKPVKVGEWTKH</sequence>
<dbReference type="SUPFAM" id="SSF69318">
    <property type="entry name" value="Integrin alpha N-terminal domain"/>
    <property type="match status" value="1"/>
</dbReference>
<dbReference type="Pfam" id="PF13385">
    <property type="entry name" value="Laminin_G_3"/>
    <property type="match status" value="1"/>
</dbReference>
<accession>A0A2U1ALB3</accession>
<keyword evidence="1 2" id="KW-0732">Signal</keyword>
<dbReference type="GeneID" id="78296674"/>
<proteinExistence type="predicted"/>
<dbReference type="PANTHER" id="PTHR44103:SF1">
    <property type="entry name" value="PROPROTEIN CONVERTASE P"/>
    <property type="match status" value="1"/>
</dbReference>
<dbReference type="Gene3D" id="2.60.120.200">
    <property type="match status" value="1"/>
</dbReference>
<evidence type="ECO:0000313" key="4">
    <source>
        <dbReference type="Proteomes" id="UP000245959"/>
    </source>
</evidence>
<dbReference type="PANTHER" id="PTHR44103">
    <property type="entry name" value="PROPROTEIN CONVERTASE P"/>
    <property type="match status" value="1"/>
</dbReference>
<dbReference type="InterPro" id="IPR013320">
    <property type="entry name" value="ConA-like_dom_sf"/>
</dbReference>
<keyword evidence="4" id="KW-1185">Reference proteome</keyword>
<reference evidence="3 4" key="1">
    <citation type="submission" date="2018-04" db="EMBL/GenBank/DDBJ databases">
        <title>Genomic Encyclopedia of Type Strains, Phase IV (KMG-IV): sequencing the most valuable type-strain genomes for metagenomic binning, comparative biology and taxonomic classification.</title>
        <authorList>
            <person name="Goeker M."/>
        </authorList>
    </citation>
    <scope>NUCLEOTIDE SEQUENCE [LARGE SCALE GENOMIC DNA]</scope>
    <source>
        <strain evidence="3 4">DSM 14823</strain>
    </source>
</reference>
<evidence type="ECO:0000256" key="1">
    <source>
        <dbReference type="ARBA" id="ARBA00022729"/>
    </source>
</evidence>
<evidence type="ECO:0000256" key="2">
    <source>
        <dbReference type="SAM" id="SignalP"/>
    </source>
</evidence>
<feature type="signal peptide" evidence="2">
    <location>
        <begin position="1"/>
        <end position="22"/>
    </location>
</feature>
<dbReference type="AlphaFoldDB" id="A0A2U1ALB3"/>